<protein>
    <submittedName>
        <fullName evidence="1">Uncharacterized protein</fullName>
    </submittedName>
</protein>
<dbReference type="EMBL" id="LAZR01009547">
    <property type="protein sequence ID" value="KKM71971.1"/>
    <property type="molecule type" value="Genomic_DNA"/>
</dbReference>
<reference evidence="1" key="1">
    <citation type="journal article" date="2015" name="Nature">
        <title>Complex archaea that bridge the gap between prokaryotes and eukaryotes.</title>
        <authorList>
            <person name="Spang A."/>
            <person name="Saw J.H."/>
            <person name="Jorgensen S.L."/>
            <person name="Zaremba-Niedzwiedzka K."/>
            <person name="Martijn J."/>
            <person name="Lind A.E."/>
            <person name="van Eijk R."/>
            <person name="Schleper C."/>
            <person name="Guy L."/>
            <person name="Ettema T.J."/>
        </authorList>
    </citation>
    <scope>NUCLEOTIDE SEQUENCE</scope>
</reference>
<comment type="caution">
    <text evidence="1">The sequence shown here is derived from an EMBL/GenBank/DDBJ whole genome shotgun (WGS) entry which is preliminary data.</text>
</comment>
<proteinExistence type="predicted"/>
<accession>A0A0F9KBA7</accession>
<name>A0A0F9KBA7_9ZZZZ</name>
<sequence length="52" mass="5695">MKRGVARNVVRNVVKEVVTTVVGPKGVPYDAILAKSGFALLTKDDKYIIVKH</sequence>
<dbReference type="AlphaFoldDB" id="A0A0F9KBA7"/>
<evidence type="ECO:0000313" key="1">
    <source>
        <dbReference type="EMBL" id="KKM71971.1"/>
    </source>
</evidence>
<gene>
    <name evidence="1" type="ORF">LCGC14_1425210</name>
</gene>
<organism evidence="1">
    <name type="scientific">marine sediment metagenome</name>
    <dbReference type="NCBI Taxonomy" id="412755"/>
    <lineage>
        <taxon>unclassified sequences</taxon>
        <taxon>metagenomes</taxon>
        <taxon>ecological metagenomes</taxon>
    </lineage>
</organism>